<dbReference type="InterPro" id="IPR028889">
    <property type="entry name" value="USP"/>
</dbReference>
<evidence type="ECO:0000313" key="3">
    <source>
        <dbReference type="EMBL" id="KAA0171099.1"/>
    </source>
</evidence>
<gene>
    <name evidence="3" type="ORF">FNF27_06403</name>
</gene>
<feature type="domain" description="USP" evidence="2">
    <location>
        <begin position="1078"/>
        <end position="1245"/>
    </location>
</feature>
<dbReference type="CDD" id="cd02257">
    <property type="entry name" value="Peptidase_C19"/>
    <property type="match status" value="1"/>
</dbReference>
<comment type="caution">
    <text evidence="3">The sequence shown here is derived from an EMBL/GenBank/DDBJ whole genome shotgun (WGS) entry which is preliminary data.</text>
</comment>
<feature type="region of interest" description="Disordered" evidence="1">
    <location>
        <begin position="596"/>
        <end position="627"/>
    </location>
</feature>
<feature type="compositionally biased region" description="Low complexity" evidence="1">
    <location>
        <begin position="596"/>
        <end position="609"/>
    </location>
</feature>
<dbReference type="InterPro" id="IPR038765">
    <property type="entry name" value="Papain-like_cys_pep_sf"/>
</dbReference>
<reference evidence="3 4" key="1">
    <citation type="submission" date="2019-07" db="EMBL/GenBank/DDBJ databases">
        <title>Genomes of Cafeteria roenbergensis.</title>
        <authorList>
            <person name="Fischer M.G."/>
            <person name="Hackl T."/>
            <person name="Roman M."/>
        </authorList>
    </citation>
    <scope>NUCLEOTIDE SEQUENCE [LARGE SCALE GENOMIC DNA]</scope>
    <source>
        <strain evidence="3 4">E4-10P</strain>
    </source>
</reference>
<feature type="compositionally biased region" description="Low complexity" evidence="1">
    <location>
        <begin position="254"/>
        <end position="272"/>
    </location>
</feature>
<feature type="compositionally biased region" description="Low complexity" evidence="1">
    <location>
        <begin position="852"/>
        <end position="861"/>
    </location>
</feature>
<feature type="compositionally biased region" description="Low complexity" evidence="1">
    <location>
        <begin position="1336"/>
        <end position="1349"/>
    </location>
</feature>
<feature type="region of interest" description="Disordered" evidence="1">
    <location>
        <begin position="646"/>
        <end position="668"/>
    </location>
</feature>
<dbReference type="InterPro" id="IPR018200">
    <property type="entry name" value="USP_CS"/>
</dbReference>
<dbReference type="PROSITE" id="PS50235">
    <property type="entry name" value="USP_3"/>
    <property type="match status" value="1"/>
</dbReference>
<dbReference type="OrthoDB" id="292964at2759"/>
<evidence type="ECO:0000256" key="1">
    <source>
        <dbReference type="SAM" id="MobiDB-lite"/>
    </source>
</evidence>
<proteinExistence type="predicted"/>
<dbReference type="Proteomes" id="UP000322899">
    <property type="component" value="Unassembled WGS sequence"/>
</dbReference>
<evidence type="ECO:0000259" key="2">
    <source>
        <dbReference type="PROSITE" id="PS50235"/>
    </source>
</evidence>
<dbReference type="EMBL" id="VLTO01000056">
    <property type="protein sequence ID" value="KAA0171099.1"/>
    <property type="molecule type" value="Genomic_DNA"/>
</dbReference>
<feature type="region of interest" description="Disordered" evidence="1">
    <location>
        <begin position="847"/>
        <end position="874"/>
    </location>
</feature>
<accession>A0A5A8E0T7</accession>
<evidence type="ECO:0000313" key="4">
    <source>
        <dbReference type="Proteomes" id="UP000322899"/>
    </source>
</evidence>
<feature type="region of interest" description="Disordered" evidence="1">
    <location>
        <begin position="1317"/>
        <end position="1374"/>
    </location>
</feature>
<dbReference type="GO" id="GO:0005829">
    <property type="term" value="C:cytosol"/>
    <property type="evidence" value="ECO:0007669"/>
    <property type="project" value="TreeGrafter"/>
</dbReference>
<dbReference type="GO" id="GO:0005634">
    <property type="term" value="C:nucleus"/>
    <property type="evidence" value="ECO:0007669"/>
    <property type="project" value="TreeGrafter"/>
</dbReference>
<name>A0A5A8E0T7_CAFRO</name>
<dbReference type="PROSITE" id="PS00973">
    <property type="entry name" value="USP_2"/>
    <property type="match status" value="1"/>
</dbReference>
<sequence>MLDLTSMFGGVGTGGFNNTAGAGAGAGTGGDDLDGEAAVSGEAGLLSAALAPQLRLHLGRGGVVRGVAVFKKGDVPEGWSIAGSRDFGSIIGDNATATATATATHSAGFGGVEAPAEPLLLAFRRGGEDVPVTDVDVIAPSLSCDAAAAADKEEEDAEEADVIAVSLASSRAAKRRGYAGAGNGWELAPGGRLPDGRRLVIQRGEGPPLRKISFSRAPQEALQRHAFDAIVDAADEADAADAAADPQPGGLVPGDGAARPAGATAASASSAGGTVGQLTAPAAAWRILRGSTWNVTSLSTSSPLTMASLTFPAGPVVGSSSSAAGPDSAEPAAPVTPLLRAPADPVGPAAQRFAAWSRAAAGKPVRGFTVFLSLATADALSSVTRSAWAHKAVKLRNRFASAGDADRIQQLQSPACGPPSKAANKLATGVGLCVRIDDGHGSGAPDVGASADRSADGLVTWALIALLSAEKSLVSLHWQVARALGALPPVHTSSSGSGAAAAAAAARGGGLVDVFQPTASAAEGAPLVALIRAPREGSAAFRVDVDEERRAMAAERSGIDVEPLRAVSSKLDGFVSLPAPPGVILSNEAVRDAAASPASGASSAGQVASLGGGDSSAGDDEDEGIWTLVAGPDGRPAEVLLAVGRAVPSDGSPPAPSPDRPFVSPCGTDEAMDAAAAASDAGARNWRGPRALAVESADKPWHDEHAAHSDAKRSYVCVERGFIAMRRAGFTYDKQSSADNLVSALGLCRSDAQRALQVCSANADLAFVEQQKVRFGSLLISEQRMSEAAIALRQAHLPGAVSGPQADWLSCGAFPDCSPDDQGIVMGVVEATDALLTASGLGAHAVSPQQPAGGAAAAAAGSGRLSPDPSKTSGAVVDPDDVALAAETAVSTALQPTSSLLSLVAREVDAERSPPEADASLAAVVGEEAFRPVVDVMLIPEGSEMPSGFVAAEGCTLLSSDGRGTRLRLASSSLSGVGLTSSEAAGALRSDMAVPESSAVPPTVRRCHSVTAITSAPHQTTVVATLTSHRRAQLGLAVSHGAWYERGRALSQPEAPDCGLDSLLRLFHAPSAIESFQCEACGRSPALRSSLVDRFPAHLLVAASRFAMEWTSAGGRSTKIQHHLPFPARLCYPRQVSSSRSCAAAAAAAASPGSAEIGAETGAELGAEYGLYAVVVHSGSGLQSGHYFTYARPSDDPHLDLEDSPTGAWRRFDDASVDVVSWSAMTTSLRQSSFASAFMLLYRRLDWAPGKGETVAASSDARQGTALFGSGFVDDVGLAVRSLGRSAAASPAAAGGGSGSAGADGFAASAGTVAWPFETSGDGDGAPSAARGQPGDASASNADDSMMSALQDMMGAGGSADGGGAGGSADGGGAGDGGGIGPLAWPAGVEGVDWTYDDQLDVLVSMPAGASREEREAALEMVYGSVTTLPLAGRAGYAPLNDAALQQSNDDLVRSLAQRMGGHSALRRADSGSSTGAVSGSGSM</sequence>
<dbReference type="Gene3D" id="3.90.70.10">
    <property type="entry name" value="Cysteine proteinases"/>
    <property type="match status" value="1"/>
</dbReference>
<dbReference type="SUPFAM" id="SSF54001">
    <property type="entry name" value="Cysteine proteinases"/>
    <property type="match status" value="1"/>
</dbReference>
<dbReference type="InterPro" id="IPR050164">
    <property type="entry name" value="Peptidase_C19"/>
</dbReference>
<dbReference type="Pfam" id="PF00443">
    <property type="entry name" value="UCH"/>
    <property type="match status" value="1"/>
</dbReference>
<dbReference type="PANTHER" id="PTHR24006">
    <property type="entry name" value="UBIQUITIN CARBOXYL-TERMINAL HYDROLASE"/>
    <property type="match status" value="1"/>
</dbReference>
<feature type="region of interest" description="Disordered" evidence="1">
    <location>
        <begin position="1463"/>
        <end position="1484"/>
    </location>
</feature>
<feature type="region of interest" description="Disordered" evidence="1">
    <location>
        <begin position="238"/>
        <end position="274"/>
    </location>
</feature>
<protein>
    <recommendedName>
        <fullName evidence="2">USP domain-containing protein</fullName>
    </recommendedName>
</protein>
<feature type="compositionally biased region" description="Gly residues" evidence="1">
    <location>
        <begin position="1355"/>
        <end position="1374"/>
    </location>
</feature>
<dbReference type="InterPro" id="IPR001394">
    <property type="entry name" value="Peptidase_C19_UCH"/>
</dbReference>
<organism evidence="3 4">
    <name type="scientific">Cafeteria roenbergensis</name>
    <name type="common">Marine flagellate</name>
    <dbReference type="NCBI Taxonomy" id="33653"/>
    <lineage>
        <taxon>Eukaryota</taxon>
        <taxon>Sar</taxon>
        <taxon>Stramenopiles</taxon>
        <taxon>Bigyra</taxon>
        <taxon>Opalozoa</taxon>
        <taxon>Bicosoecida</taxon>
        <taxon>Cafeteriaceae</taxon>
        <taxon>Cafeteria</taxon>
    </lineage>
</organism>
<feature type="compositionally biased region" description="Low complexity" evidence="1">
    <location>
        <begin position="1471"/>
        <end position="1484"/>
    </location>
</feature>
<dbReference type="GO" id="GO:0016579">
    <property type="term" value="P:protein deubiquitination"/>
    <property type="evidence" value="ECO:0007669"/>
    <property type="project" value="InterPro"/>
</dbReference>
<dbReference type="GO" id="GO:0004843">
    <property type="term" value="F:cysteine-type deubiquitinase activity"/>
    <property type="evidence" value="ECO:0007669"/>
    <property type="project" value="InterPro"/>
</dbReference>